<keyword evidence="2" id="KW-1003">Cell membrane</keyword>
<dbReference type="InterPro" id="IPR002898">
    <property type="entry name" value="MotA_ExbB_proton_chnl"/>
</dbReference>
<keyword evidence="11" id="KW-0282">Flagellum</keyword>
<dbReference type="RefSeq" id="WP_309202836.1">
    <property type="nucleotide sequence ID" value="NZ_CP133548.1"/>
</dbReference>
<feature type="domain" description="Motility protein A N-terminal" evidence="10">
    <location>
        <begin position="6"/>
        <end position="81"/>
    </location>
</feature>
<evidence type="ECO:0000259" key="9">
    <source>
        <dbReference type="Pfam" id="PF01618"/>
    </source>
</evidence>
<dbReference type="InterPro" id="IPR046786">
    <property type="entry name" value="MotA_N"/>
</dbReference>
<evidence type="ECO:0000256" key="3">
    <source>
        <dbReference type="ARBA" id="ARBA00022692"/>
    </source>
</evidence>
<evidence type="ECO:0000256" key="6">
    <source>
        <dbReference type="ARBA" id="ARBA00023136"/>
    </source>
</evidence>
<dbReference type="GO" id="GO:0071978">
    <property type="term" value="P:bacterial-type flagellum-dependent swarming motility"/>
    <property type="evidence" value="ECO:0007669"/>
    <property type="project" value="InterPro"/>
</dbReference>
<comment type="similarity">
    <text evidence="7">Belongs to the exbB/tolQ family.</text>
</comment>
<dbReference type="GO" id="GO:0015031">
    <property type="term" value="P:protein transport"/>
    <property type="evidence" value="ECO:0007669"/>
    <property type="project" value="UniProtKB-KW"/>
</dbReference>
<dbReference type="Pfam" id="PF01618">
    <property type="entry name" value="MotA_ExbB"/>
    <property type="match status" value="1"/>
</dbReference>
<evidence type="ECO:0000256" key="1">
    <source>
        <dbReference type="ARBA" id="ARBA00004651"/>
    </source>
</evidence>
<dbReference type="EMBL" id="CP133548">
    <property type="protein sequence ID" value="WMS87693.1"/>
    <property type="molecule type" value="Genomic_DNA"/>
</dbReference>
<evidence type="ECO:0000256" key="5">
    <source>
        <dbReference type="ARBA" id="ARBA00022989"/>
    </source>
</evidence>
<keyword evidence="11" id="KW-0966">Cell projection</keyword>
<evidence type="ECO:0000313" key="12">
    <source>
        <dbReference type="Proteomes" id="UP001239782"/>
    </source>
</evidence>
<dbReference type="KEGG" id="plei:Q9312_01930"/>
<dbReference type="AlphaFoldDB" id="A0AA51RU39"/>
<keyword evidence="6 8" id="KW-0472">Membrane</keyword>
<gene>
    <name evidence="11" type="ORF">Q9312_01930</name>
</gene>
<evidence type="ECO:0000256" key="7">
    <source>
        <dbReference type="RuleBase" id="RU004057"/>
    </source>
</evidence>
<feature type="transmembrane region" description="Helical" evidence="8">
    <location>
        <begin position="145"/>
        <end position="166"/>
    </location>
</feature>
<name>A0AA51RU39_9GAMM</name>
<keyword evidence="5 8" id="KW-1133">Transmembrane helix</keyword>
<evidence type="ECO:0000256" key="4">
    <source>
        <dbReference type="ARBA" id="ARBA00022779"/>
    </source>
</evidence>
<dbReference type="NCBIfam" id="NF006583">
    <property type="entry name" value="PRK09109.1"/>
    <property type="match status" value="1"/>
</dbReference>
<dbReference type="Pfam" id="PF20560">
    <property type="entry name" value="MotA_N"/>
    <property type="match status" value="1"/>
</dbReference>
<evidence type="ECO:0000313" key="11">
    <source>
        <dbReference type="EMBL" id="WMS87693.1"/>
    </source>
</evidence>
<keyword evidence="3 8" id="KW-0812">Transmembrane</keyword>
<reference evidence="11 12" key="1">
    <citation type="submission" date="2023-08" db="EMBL/GenBank/DDBJ databases">
        <title>Pleionea litopenaei sp. nov., isolated from stomach of juvenile Litopenaeus vannamei.</title>
        <authorList>
            <person name="Rho A.M."/>
            <person name="Hwang C.Y."/>
        </authorList>
    </citation>
    <scope>NUCLEOTIDE SEQUENCE [LARGE SCALE GENOMIC DNA]</scope>
    <source>
        <strain evidence="11 12">HL-JVS1</strain>
    </source>
</reference>
<dbReference type="PANTHER" id="PTHR30433:SF3">
    <property type="entry name" value="MOTILITY PROTEIN A"/>
    <property type="match status" value="1"/>
</dbReference>
<evidence type="ECO:0000256" key="8">
    <source>
        <dbReference type="SAM" id="Phobius"/>
    </source>
</evidence>
<accession>A0AA51RU39</accession>
<dbReference type="InterPro" id="IPR047055">
    <property type="entry name" value="MotA-like"/>
</dbReference>
<dbReference type="Proteomes" id="UP001239782">
    <property type="component" value="Chromosome"/>
</dbReference>
<keyword evidence="7" id="KW-0653">Protein transport</keyword>
<evidence type="ECO:0000259" key="10">
    <source>
        <dbReference type="Pfam" id="PF20560"/>
    </source>
</evidence>
<sequence length="250" mass="26933">MDSLTFVGLLFAVVAIFGGQFLEGGSIDSLLNFPAAVIVFGGTFGAVLIQTNFATLKRSLKMFSWSFISPKLAPEQAIEKMVNWSVKARKSGLLGLEDDIDLQQDPFQRKGLILLIDGSEPEKIRESLLIELEASEKQALQAVKFYSSLGGYAPTMGIVGAVLGLIQVMGNLSDPSQLGAGIATAFVATIYGVGAANLMFLPIANKLKTIVQAQSLYREMYIEGIVLIAEGENPKIIEGRLQGFNPEYGH</sequence>
<organism evidence="11 12">
    <name type="scientific">Pleionea litopenaei</name>
    <dbReference type="NCBI Taxonomy" id="3070815"/>
    <lineage>
        <taxon>Bacteria</taxon>
        <taxon>Pseudomonadati</taxon>
        <taxon>Pseudomonadota</taxon>
        <taxon>Gammaproteobacteria</taxon>
        <taxon>Oceanospirillales</taxon>
        <taxon>Pleioneaceae</taxon>
        <taxon>Pleionea</taxon>
    </lineage>
</organism>
<feature type="domain" description="MotA/TolQ/ExbB proton channel" evidence="9">
    <location>
        <begin position="103"/>
        <end position="220"/>
    </location>
</feature>
<protein>
    <submittedName>
        <fullName evidence="11">Flagellar motor protein</fullName>
    </submittedName>
</protein>
<evidence type="ECO:0000256" key="2">
    <source>
        <dbReference type="ARBA" id="ARBA00022475"/>
    </source>
</evidence>
<dbReference type="GO" id="GO:0005886">
    <property type="term" value="C:plasma membrane"/>
    <property type="evidence" value="ECO:0007669"/>
    <property type="project" value="UniProtKB-SubCell"/>
</dbReference>
<keyword evidence="11" id="KW-0969">Cilium</keyword>
<feature type="transmembrane region" description="Helical" evidence="8">
    <location>
        <begin position="34"/>
        <end position="56"/>
    </location>
</feature>
<comment type="subcellular location">
    <subcellularLocation>
        <location evidence="1">Cell membrane</location>
        <topology evidence="1">Multi-pass membrane protein</topology>
    </subcellularLocation>
    <subcellularLocation>
        <location evidence="7">Membrane</location>
        <topology evidence="7">Multi-pass membrane protein</topology>
    </subcellularLocation>
</comment>
<keyword evidence="4" id="KW-0283">Flagellar rotation</keyword>
<keyword evidence="7" id="KW-0813">Transport</keyword>
<dbReference type="PANTHER" id="PTHR30433">
    <property type="entry name" value="CHEMOTAXIS PROTEIN MOTA"/>
    <property type="match status" value="1"/>
</dbReference>
<dbReference type="GO" id="GO:0006935">
    <property type="term" value="P:chemotaxis"/>
    <property type="evidence" value="ECO:0007669"/>
    <property type="project" value="InterPro"/>
</dbReference>
<proteinExistence type="inferred from homology"/>
<keyword evidence="12" id="KW-1185">Reference proteome</keyword>
<feature type="transmembrane region" description="Helical" evidence="8">
    <location>
        <begin position="178"/>
        <end position="200"/>
    </location>
</feature>